<sequence length="214" mass="24279">MEYINYILIGFGLGILIVQFFKQEEKAAKKARVKARAAHRTRLKKQHDLIKSLAAKHNEQPSVKNEAIHIITDYSLKSIEFSLDDLTKLITILQDHYKKTSSKTTFKTSFPTYLNQMLEPIHFWKLLILTNEALHNAVQHSAATYITNIVSIENKELVIITHDTGVGFTKKELTYSNGLKLLHQLVNELNGITTLTSTLGNGTIVRTSFPLITF</sequence>
<dbReference type="Pfam" id="PF02518">
    <property type="entry name" value="HATPase_c"/>
    <property type="match status" value="1"/>
</dbReference>
<name>A0A090Q6W4_9FLAO</name>
<dbReference type="Gene3D" id="3.30.565.10">
    <property type="entry name" value="Histidine kinase-like ATPase, C-terminal domain"/>
    <property type="match status" value="1"/>
</dbReference>
<dbReference type="InterPro" id="IPR036890">
    <property type="entry name" value="HATPase_C_sf"/>
</dbReference>
<dbReference type="RefSeq" id="WP_042279836.1">
    <property type="nucleotide sequence ID" value="NZ_BBML01000008.1"/>
</dbReference>
<keyword evidence="1" id="KW-1133">Transmembrane helix</keyword>
<proteinExistence type="predicted"/>
<organism evidence="3 4">
    <name type="scientific">Nonlabens tegetincola</name>
    <dbReference type="NCBI Taxonomy" id="323273"/>
    <lineage>
        <taxon>Bacteria</taxon>
        <taxon>Pseudomonadati</taxon>
        <taxon>Bacteroidota</taxon>
        <taxon>Flavobacteriia</taxon>
        <taxon>Flavobacteriales</taxon>
        <taxon>Flavobacteriaceae</taxon>
        <taxon>Nonlabens</taxon>
    </lineage>
</organism>
<keyword evidence="1" id="KW-0812">Transmembrane</keyword>
<keyword evidence="1" id="KW-0472">Membrane</keyword>
<evidence type="ECO:0000256" key="1">
    <source>
        <dbReference type="SAM" id="Phobius"/>
    </source>
</evidence>
<keyword evidence="4" id="KW-1185">Reference proteome</keyword>
<accession>A0A090Q6W4</accession>
<evidence type="ECO:0000313" key="3">
    <source>
        <dbReference type="EMBL" id="GAK97927.1"/>
    </source>
</evidence>
<dbReference type="AlphaFoldDB" id="A0A090Q6W4"/>
<dbReference type="Proteomes" id="UP000029221">
    <property type="component" value="Unassembled WGS sequence"/>
</dbReference>
<evidence type="ECO:0000259" key="2">
    <source>
        <dbReference type="Pfam" id="PF02518"/>
    </source>
</evidence>
<comment type="caution">
    <text evidence="3">The sequence shown here is derived from an EMBL/GenBank/DDBJ whole genome shotgun (WGS) entry which is preliminary data.</text>
</comment>
<dbReference type="SUPFAM" id="SSF55874">
    <property type="entry name" value="ATPase domain of HSP90 chaperone/DNA topoisomerase II/histidine kinase"/>
    <property type="match status" value="1"/>
</dbReference>
<feature type="domain" description="Histidine kinase/HSP90-like ATPase" evidence="2">
    <location>
        <begin position="129"/>
        <end position="211"/>
    </location>
</feature>
<dbReference type="STRING" id="319236.BST91_01210"/>
<dbReference type="InterPro" id="IPR003594">
    <property type="entry name" value="HATPase_dom"/>
</dbReference>
<gene>
    <name evidence="3" type="ORF">JCM19294_1549</name>
</gene>
<evidence type="ECO:0000313" key="4">
    <source>
        <dbReference type="Proteomes" id="UP000029221"/>
    </source>
</evidence>
<dbReference type="EMBL" id="BBML01000008">
    <property type="protein sequence ID" value="GAK97927.1"/>
    <property type="molecule type" value="Genomic_DNA"/>
</dbReference>
<dbReference type="eggNOG" id="COG4585">
    <property type="taxonomic scope" value="Bacteria"/>
</dbReference>
<reference evidence="3" key="1">
    <citation type="journal article" date="2014" name="Genome Announc.">
        <title>Draft Genome Sequences of Marine Flavobacterium Nonlabens Strains NR17, NR24, NR27, NR32, NR33, and Ara13.</title>
        <authorList>
            <person name="Nakanishi M."/>
            <person name="Meirelles P."/>
            <person name="Suzuki R."/>
            <person name="Takatani N."/>
            <person name="Mino S."/>
            <person name="Suda W."/>
            <person name="Oshima K."/>
            <person name="Hattori M."/>
            <person name="Ohkuma M."/>
            <person name="Hosokawa M."/>
            <person name="Miyashita K."/>
            <person name="Thompson F.L."/>
            <person name="Niwa A."/>
            <person name="Sawabe T."/>
            <person name="Sawabe T."/>
        </authorList>
    </citation>
    <scope>NUCLEOTIDE SEQUENCE [LARGE SCALE GENOMIC DNA]</scope>
    <source>
        <strain evidence="3">JCM 19294</strain>
    </source>
</reference>
<protein>
    <recommendedName>
        <fullName evidence="2">Histidine kinase/HSP90-like ATPase domain-containing protein</fullName>
    </recommendedName>
</protein>
<feature type="transmembrane region" description="Helical" evidence="1">
    <location>
        <begin position="6"/>
        <end position="22"/>
    </location>
</feature>